<evidence type="ECO:0000313" key="2">
    <source>
        <dbReference type="EMBL" id="SDL97726.1"/>
    </source>
</evidence>
<dbReference type="InterPro" id="IPR007372">
    <property type="entry name" value="Lipid/polyisoprenoid-bd_YceI"/>
</dbReference>
<dbReference type="InterPro" id="IPR036761">
    <property type="entry name" value="TTHA0802/YceI-like_sf"/>
</dbReference>
<evidence type="ECO:0000313" key="3">
    <source>
        <dbReference type="Proteomes" id="UP000183200"/>
    </source>
</evidence>
<dbReference type="EMBL" id="FNGY01000002">
    <property type="protein sequence ID" value="SDL97726.1"/>
    <property type="molecule type" value="Genomic_DNA"/>
</dbReference>
<dbReference type="OrthoDB" id="951410at2"/>
<dbReference type="Gene3D" id="2.40.128.110">
    <property type="entry name" value="Lipid/polyisoprenoid-binding, YceI-like"/>
    <property type="match status" value="1"/>
</dbReference>
<keyword evidence="3" id="KW-1185">Reference proteome</keyword>
<feature type="domain" description="Lipid/polyisoprenoid-binding YceI-like" evidence="1">
    <location>
        <begin position="5"/>
        <end position="170"/>
    </location>
</feature>
<dbReference type="PANTHER" id="PTHR34406:SF1">
    <property type="entry name" value="PROTEIN YCEI"/>
    <property type="match status" value="1"/>
</dbReference>
<proteinExistence type="predicted"/>
<accession>A0A1G9PFX8</accession>
<name>A0A1G9PFX8_9SPHI</name>
<protein>
    <submittedName>
        <fullName evidence="2">Polyisoprenoid-binding protein YceI</fullName>
    </submittedName>
</protein>
<gene>
    <name evidence="2" type="ORF">SAMN05421820_102644</name>
</gene>
<sequence>MENQQFTIVPSQSNIDWTGKKVTGAHNGTIAIKEGQFILTDGKITGGSFIADTTSIKILDITDPDTNAQFLGHLISDDFFSTAQFKEASLVITAVAGNHIDAELTIKGITHPVSFEASLNLAGDTFTANGKLIIDRTKYGMKFRSGNFFQNLGDTLIYNDFELNVGITAKAE</sequence>
<dbReference type="RefSeq" id="WP_074605488.1">
    <property type="nucleotide sequence ID" value="NZ_FNGY01000002.1"/>
</dbReference>
<reference evidence="3" key="1">
    <citation type="submission" date="2016-10" db="EMBL/GenBank/DDBJ databases">
        <authorList>
            <person name="Varghese N."/>
            <person name="Submissions S."/>
        </authorList>
    </citation>
    <scope>NUCLEOTIDE SEQUENCE [LARGE SCALE GENOMIC DNA]</scope>
    <source>
        <strain evidence="3">DSM 19110</strain>
    </source>
</reference>
<dbReference type="SMART" id="SM00867">
    <property type="entry name" value="YceI"/>
    <property type="match status" value="1"/>
</dbReference>
<dbReference type="Pfam" id="PF04264">
    <property type="entry name" value="YceI"/>
    <property type="match status" value="1"/>
</dbReference>
<dbReference type="Proteomes" id="UP000183200">
    <property type="component" value="Unassembled WGS sequence"/>
</dbReference>
<organism evidence="2 3">
    <name type="scientific">Pedobacter steynii</name>
    <dbReference type="NCBI Taxonomy" id="430522"/>
    <lineage>
        <taxon>Bacteria</taxon>
        <taxon>Pseudomonadati</taxon>
        <taxon>Bacteroidota</taxon>
        <taxon>Sphingobacteriia</taxon>
        <taxon>Sphingobacteriales</taxon>
        <taxon>Sphingobacteriaceae</taxon>
        <taxon>Pedobacter</taxon>
    </lineage>
</organism>
<dbReference type="PANTHER" id="PTHR34406">
    <property type="entry name" value="PROTEIN YCEI"/>
    <property type="match status" value="1"/>
</dbReference>
<evidence type="ECO:0000259" key="1">
    <source>
        <dbReference type="SMART" id="SM00867"/>
    </source>
</evidence>
<dbReference type="AlphaFoldDB" id="A0A1G9PFX8"/>
<dbReference type="SUPFAM" id="SSF101874">
    <property type="entry name" value="YceI-like"/>
    <property type="match status" value="1"/>
</dbReference>